<proteinExistence type="evidence at transcript level"/>
<sequence length="106" mass="11279">MGSMLTLQCCWKVEKSGFESASVHLTTGLQCLPLIFQLGHWDGFSFGSYKHTYVETRLSTTGGEPVRAGLGGSGSLVTQAPWAPGTILWGQFWHHVASGAGPALQG</sequence>
<organism evidence="1">
    <name type="scientific">Macaca fascicularis</name>
    <name type="common">Crab-eating macaque</name>
    <name type="synonym">Cynomolgus monkey</name>
    <dbReference type="NCBI Taxonomy" id="9541"/>
    <lineage>
        <taxon>Eukaryota</taxon>
        <taxon>Metazoa</taxon>
        <taxon>Chordata</taxon>
        <taxon>Craniata</taxon>
        <taxon>Vertebrata</taxon>
        <taxon>Euteleostomi</taxon>
        <taxon>Mammalia</taxon>
        <taxon>Eutheria</taxon>
        <taxon>Euarchontoglires</taxon>
        <taxon>Primates</taxon>
        <taxon>Haplorrhini</taxon>
        <taxon>Catarrhini</taxon>
        <taxon>Cercopithecidae</taxon>
        <taxon>Cercopithecinae</taxon>
        <taxon>Macaca</taxon>
    </lineage>
</organism>
<reference evidence="1" key="1">
    <citation type="journal article" date="2001" name="Gene">
        <title>Assignment of 118 novel cDNAs of cynomolgus monkey brain to human chromosomes.</title>
        <authorList>
            <person name="Osada N."/>
            <person name="Hida M."/>
            <person name="Kususda J."/>
            <person name="Tanuma R."/>
            <person name="Iseki K."/>
            <person name="Hirata M."/>
            <person name="Suto Y."/>
            <person name="Hirai M."/>
            <person name="Terao K."/>
            <person name="Suzuki Y."/>
            <person name="Sugano S."/>
            <person name="Hashimoto K."/>
        </authorList>
    </citation>
    <scope>NUCLEOTIDE SEQUENCE</scope>
    <source>
        <tissue evidence="1">Frontal lobe left</tissue>
    </source>
</reference>
<evidence type="ECO:0000313" key="1">
    <source>
        <dbReference type="EMBL" id="BAC41764.1"/>
    </source>
</evidence>
<dbReference type="EMBL" id="AB097539">
    <property type="protein sequence ID" value="BAC41764.1"/>
    <property type="molecule type" value="mRNA"/>
</dbReference>
<dbReference type="AlphaFoldDB" id="Q8HXB5"/>
<name>Q8HXB5_MACFA</name>
<protein>
    <submittedName>
        <fullName evidence="1">Uncharacterized protein</fullName>
    </submittedName>
</protein>
<reference evidence="1" key="2">
    <citation type="submission" date="2002-12" db="EMBL/GenBank/DDBJ databases">
        <authorList>
            <person name="Hashimoto K."/>
            <person name="Osada N."/>
            <person name="Hida M."/>
            <person name="Kusuda J."/>
            <person name="Sugano S."/>
        </authorList>
    </citation>
    <scope>NUCLEOTIDE SEQUENCE</scope>
    <source>
        <tissue evidence="1">Frontal lobe left</tissue>
    </source>
</reference>
<accession>Q8HXB5</accession>